<gene>
    <name evidence="2" type="ORF">T440DRAFT_453518</name>
</gene>
<dbReference type="AlphaFoldDB" id="A0A6A7B0X0"/>
<dbReference type="Proteomes" id="UP000799423">
    <property type="component" value="Unassembled WGS sequence"/>
</dbReference>
<evidence type="ECO:0000313" key="3">
    <source>
        <dbReference type="Proteomes" id="UP000799423"/>
    </source>
</evidence>
<dbReference type="OrthoDB" id="3673440at2759"/>
<reference evidence="2" key="1">
    <citation type="submission" date="2020-01" db="EMBL/GenBank/DDBJ databases">
        <authorList>
            <consortium name="DOE Joint Genome Institute"/>
            <person name="Haridas S."/>
            <person name="Albert R."/>
            <person name="Binder M."/>
            <person name="Bloem J."/>
            <person name="Labutti K."/>
            <person name="Salamov A."/>
            <person name="Andreopoulos B."/>
            <person name="Baker S.E."/>
            <person name="Barry K."/>
            <person name="Bills G."/>
            <person name="Bluhm B.H."/>
            <person name="Cannon C."/>
            <person name="Castanera R."/>
            <person name="Culley D.E."/>
            <person name="Daum C."/>
            <person name="Ezra D."/>
            <person name="Gonzalez J.B."/>
            <person name="Henrissat B."/>
            <person name="Kuo A."/>
            <person name="Liang C."/>
            <person name="Lipzen A."/>
            <person name="Lutzoni F."/>
            <person name="Magnuson J."/>
            <person name="Mondo S."/>
            <person name="Nolan M."/>
            <person name="Ohm R."/>
            <person name="Pangilinan J."/>
            <person name="Park H.-J."/>
            <person name="Ramirez L."/>
            <person name="Alfaro M."/>
            <person name="Sun H."/>
            <person name="Tritt A."/>
            <person name="Yoshinaga Y."/>
            <person name="Zwiers L.-H."/>
            <person name="Turgeon B.G."/>
            <person name="Goodwin S.B."/>
            <person name="Spatafora J.W."/>
            <person name="Crous P.W."/>
            <person name="Grigoriev I.V."/>
        </authorList>
    </citation>
    <scope>NUCLEOTIDE SEQUENCE</scope>
    <source>
        <strain evidence="2">IPT5</strain>
    </source>
</reference>
<feature type="region of interest" description="Disordered" evidence="1">
    <location>
        <begin position="315"/>
        <end position="347"/>
    </location>
</feature>
<protein>
    <submittedName>
        <fullName evidence="2">Uncharacterized protein</fullName>
    </submittedName>
</protein>
<name>A0A6A7B0X0_9PLEO</name>
<dbReference type="EMBL" id="MU006314">
    <property type="protein sequence ID" value="KAF2849032.1"/>
    <property type="molecule type" value="Genomic_DNA"/>
</dbReference>
<organism evidence="2 3">
    <name type="scientific">Plenodomus tracheiphilus IPT5</name>
    <dbReference type="NCBI Taxonomy" id="1408161"/>
    <lineage>
        <taxon>Eukaryota</taxon>
        <taxon>Fungi</taxon>
        <taxon>Dikarya</taxon>
        <taxon>Ascomycota</taxon>
        <taxon>Pezizomycotina</taxon>
        <taxon>Dothideomycetes</taxon>
        <taxon>Pleosporomycetidae</taxon>
        <taxon>Pleosporales</taxon>
        <taxon>Pleosporineae</taxon>
        <taxon>Leptosphaeriaceae</taxon>
        <taxon>Plenodomus</taxon>
    </lineage>
</organism>
<proteinExistence type="predicted"/>
<evidence type="ECO:0000313" key="2">
    <source>
        <dbReference type="EMBL" id="KAF2849032.1"/>
    </source>
</evidence>
<sequence length="360" mass="41437">MLRPYFHFPSKTGAMPRRDTNIKSHDVAQAIQQYADARKDTRFAYPVRNQEGYSFLDLPGEVRNRIYEFTLNSGTKEDPRIWVPKSGHSSAPHDPASNLFRLCKTISYEARTLMEARDNYYIPIMPAMDFSVLVANTIKYGSRSSTPTQSTIMHSLTMAKNVHIHLHVNYRPNPDPDDDEPFLDPLMCNILGRLRQALIMFINGSELTASSAEIMGRDKSTQWELKYYVYTSEAERNDYWWAEMDESLSAQHASHQKLCSRFTNVKLTAEVYGERIWSLEGKCKDVTRNITPSSILWPSWPNHVPWRTHPRVDAVSASSPEKVELSERVRSSSVQPHDEDPSDSATESLHEWLLARLRDR</sequence>
<keyword evidence="3" id="KW-1185">Reference proteome</keyword>
<feature type="compositionally biased region" description="Basic and acidic residues" evidence="1">
    <location>
        <begin position="321"/>
        <end position="330"/>
    </location>
</feature>
<evidence type="ECO:0000256" key="1">
    <source>
        <dbReference type="SAM" id="MobiDB-lite"/>
    </source>
</evidence>
<accession>A0A6A7B0X0</accession>